<evidence type="ECO:0000313" key="1">
    <source>
        <dbReference type="EMBL" id="SHK65647.1"/>
    </source>
</evidence>
<evidence type="ECO:0000313" key="2">
    <source>
        <dbReference type="Proteomes" id="UP000184275"/>
    </source>
</evidence>
<sequence length="144" mass="16906">MPIEDSSRYRLAYEKNDIQKCILSDDFPIWKMFECYVNEKYKANLDSSKLALHIYSNNKETVVEPNILFRTRYHYTIMSAQDTTKGYNLPEAFDLWGGCYEYPSQIIGAPHCSYLFSKIGCYGGFGISAYEDDLDKRCYKRPFY</sequence>
<keyword evidence="2" id="KW-1185">Reference proteome</keyword>
<proteinExistence type="predicted"/>
<dbReference type="EMBL" id="FRAW01000013">
    <property type="protein sequence ID" value="SHK65647.1"/>
    <property type="molecule type" value="Genomic_DNA"/>
</dbReference>
<protein>
    <submittedName>
        <fullName evidence="1">Uncharacterized protein</fullName>
    </submittedName>
</protein>
<accession>A0A1M6U8Y7</accession>
<dbReference type="Proteomes" id="UP000184275">
    <property type="component" value="Unassembled WGS sequence"/>
</dbReference>
<reference evidence="2" key="1">
    <citation type="submission" date="2016-11" db="EMBL/GenBank/DDBJ databases">
        <authorList>
            <person name="Varghese N."/>
            <person name="Submissions S."/>
        </authorList>
    </citation>
    <scope>NUCLEOTIDE SEQUENCE [LARGE SCALE GENOMIC DNA]</scope>
    <source>
        <strain evidence="2">UWOS</strain>
    </source>
</reference>
<dbReference type="AlphaFoldDB" id="A0A1M6U8Y7"/>
<name>A0A1M6U8Y7_9BACT</name>
<organism evidence="1 2">
    <name type="scientific">Fibrobacter intestinalis</name>
    <dbReference type="NCBI Taxonomy" id="28122"/>
    <lineage>
        <taxon>Bacteria</taxon>
        <taxon>Pseudomonadati</taxon>
        <taxon>Fibrobacterota</taxon>
        <taxon>Fibrobacteria</taxon>
        <taxon>Fibrobacterales</taxon>
        <taxon>Fibrobacteraceae</taxon>
        <taxon>Fibrobacter</taxon>
    </lineage>
</organism>
<gene>
    <name evidence="1" type="ORF">SAMN05720469_1134</name>
</gene>